<protein>
    <submittedName>
        <fullName evidence="1">Uncharacterized protein</fullName>
    </submittedName>
</protein>
<name>A0A0B7BKD2_9EUPU</name>
<evidence type="ECO:0000313" key="1">
    <source>
        <dbReference type="EMBL" id="CEK92590.1"/>
    </source>
</evidence>
<sequence length="50" mass="5884">VFFNNQTDPKYEKSARVQLHIIYFLYSSITDPKYCKTAQVQLDTSVIKKL</sequence>
<dbReference type="AlphaFoldDB" id="A0A0B7BKD2"/>
<organism evidence="1">
    <name type="scientific">Arion vulgaris</name>
    <dbReference type="NCBI Taxonomy" id="1028688"/>
    <lineage>
        <taxon>Eukaryota</taxon>
        <taxon>Metazoa</taxon>
        <taxon>Spiralia</taxon>
        <taxon>Lophotrochozoa</taxon>
        <taxon>Mollusca</taxon>
        <taxon>Gastropoda</taxon>
        <taxon>Heterobranchia</taxon>
        <taxon>Euthyneura</taxon>
        <taxon>Panpulmonata</taxon>
        <taxon>Eupulmonata</taxon>
        <taxon>Stylommatophora</taxon>
        <taxon>Helicina</taxon>
        <taxon>Arionoidea</taxon>
        <taxon>Arionidae</taxon>
        <taxon>Arion</taxon>
    </lineage>
</organism>
<gene>
    <name evidence="1" type="primary">ORF189032</name>
</gene>
<proteinExistence type="predicted"/>
<accession>A0A0B7BKD2</accession>
<feature type="non-terminal residue" evidence="1">
    <location>
        <position position="1"/>
    </location>
</feature>
<reference evidence="1" key="1">
    <citation type="submission" date="2014-12" db="EMBL/GenBank/DDBJ databases">
        <title>Insight into the proteome of Arion vulgaris.</title>
        <authorList>
            <person name="Aradska J."/>
            <person name="Bulat T."/>
            <person name="Smidak R."/>
            <person name="Sarate P."/>
            <person name="Gangsoo J."/>
            <person name="Sialana F."/>
            <person name="Bilban M."/>
            <person name="Lubec G."/>
        </authorList>
    </citation>
    <scope>NUCLEOTIDE SEQUENCE</scope>
    <source>
        <tissue evidence="1">Skin</tissue>
    </source>
</reference>
<dbReference type="EMBL" id="HACG01045725">
    <property type="protein sequence ID" value="CEK92590.1"/>
    <property type="molecule type" value="Transcribed_RNA"/>
</dbReference>